<reference evidence="12 13" key="1">
    <citation type="submission" date="2017-05" db="EMBL/GenBank/DDBJ databases">
        <authorList>
            <person name="Varghese N."/>
            <person name="Submissions S."/>
        </authorList>
    </citation>
    <scope>NUCLEOTIDE SEQUENCE [LARGE SCALE GENOMIC DNA]</scope>
    <source>
        <strain evidence="12 13">DSM 25457</strain>
    </source>
</reference>
<keyword evidence="9" id="KW-0811">Translocation</keyword>
<keyword evidence="5" id="KW-1003">Cell membrane</keyword>
<accession>A0ABY1QA47</accession>
<dbReference type="SMART" id="SM01323">
    <property type="entry name" value="YajC"/>
    <property type="match status" value="1"/>
</dbReference>
<gene>
    <name evidence="12" type="ORF">SAMN06265222_107263</name>
</gene>
<sequence>MIWYLTWFLPEKRKRQDEASMLASLVKNDRVVTLGGLHGTVVSAAADSDVVVLKIDEAGNTRVKINRSAVVAITEHAKGKALGKSGAAGKTPDGDDKSKNASDEESSE</sequence>
<organism evidence="12 13">
    <name type="scientific">Neorhodopirellula lusitana</name>
    <dbReference type="NCBI Taxonomy" id="445327"/>
    <lineage>
        <taxon>Bacteria</taxon>
        <taxon>Pseudomonadati</taxon>
        <taxon>Planctomycetota</taxon>
        <taxon>Planctomycetia</taxon>
        <taxon>Pirellulales</taxon>
        <taxon>Pirellulaceae</taxon>
        <taxon>Neorhodopirellula</taxon>
    </lineage>
</organism>
<evidence type="ECO:0000313" key="13">
    <source>
        <dbReference type="Proteomes" id="UP001158067"/>
    </source>
</evidence>
<evidence type="ECO:0000313" key="12">
    <source>
        <dbReference type="EMBL" id="SMP62208.1"/>
    </source>
</evidence>
<dbReference type="PANTHER" id="PTHR33909:SF1">
    <property type="entry name" value="SEC TRANSLOCON ACCESSORY COMPLEX SUBUNIT YAJC"/>
    <property type="match status" value="1"/>
</dbReference>
<name>A0ABY1QA47_9BACT</name>
<evidence type="ECO:0000256" key="6">
    <source>
        <dbReference type="ARBA" id="ARBA00022692"/>
    </source>
</evidence>
<evidence type="ECO:0000256" key="8">
    <source>
        <dbReference type="ARBA" id="ARBA00022989"/>
    </source>
</evidence>
<comment type="caution">
    <text evidence="12">The sequence shown here is derived from an EMBL/GenBank/DDBJ whole genome shotgun (WGS) entry which is preliminary data.</text>
</comment>
<feature type="region of interest" description="Disordered" evidence="11">
    <location>
        <begin position="79"/>
        <end position="108"/>
    </location>
</feature>
<comment type="similarity">
    <text evidence="2">Belongs to the YajC family.</text>
</comment>
<dbReference type="PANTHER" id="PTHR33909">
    <property type="entry name" value="SEC TRANSLOCON ACCESSORY COMPLEX SUBUNIT YAJC"/>
    <property type="match status" value="1"/>
</dbReference>
<keyword evidence="6" id="KW-0812">Transmembrane</keyword>
<keyword evidence="13" id="KW-1185">Reference proteome</keyword>
<evidence type="ECO:0000256" key="3">
    <source>
        <dbReference type="ARBA" id="ARBA00014962"/>
    </source>
</evidence>
<comment type="subcellular location">
    <subcellularLocation>
        <location evidence="1">Cell membrane</location>
        <topology evidence="1">Single-pass membrane protein</topology>
    </subcellularLocation>
</comment>
<evidence type="ECO:0000256" key="9">
    <source>
        <dbReference type="ARBA" id="ARBA00023010"/>
    </source>
</evidence>
<dbReference type="Pfam" id="PF02699">
    <property type="entry name" value="YajC"/>
    <property type="match status" value="1"/>
</dbReference>
<evidence type="ECO:0000256" key="10">
    <source>
        <dbReference type="ARBA" id="ARBA00023136"/>
    </source>
</evidence>
<keyword evidence="7" id="KW-0653">Protein transport</keyword>
<proteinExistence type="inferred from homology"/>
<evidence type="ECO:0000256" key="4">
    <source>
        <dbReference type="ARBA" id="ARBA00022448"/>
    </source>
</evidence>
<feature type="compositionally biased region" description="Basic and acidic residues" evidence="11">
    <location>
        <begin position="92"/>
        <end position="102"/>
    </location>
</feature>
<dbReference type="InterPro" id="IPR003849">
    <property type="entry name" value="Preprotein_translocase_YajC"/>
</dbReference>
<keyword evidence="4" id="KW-0813">Transport</keyword>
<evidence type="ECO:0000256" key="7">
    <source>
        <dbReference type="ARBA" id="ARBA00022927"/>
    </source>
</evidence>
<evidence type="ECO:0000256" key="1">
    <source>
        <dbReference type="ARBA" id="ARBA00004162"/>
    </source>
</evidence>
<dbReference type="NCBIfam" id="TIGR00739">
    <property type="entry name" value="yajC"/>
    <property type="match status" value="1"/>
</dbReference>
<evidence type="ECO:0000256" key="2">
    <source>
        <dbReference type="ARBA" id="ARBA00006742"/>
    </source>
</evidence>
<protein>
    <recommendedName>
        <fullName evidence="3">Sec translocon accessory complex subunit YajC</fullName>
    </recommendedName>
</protein>
<evidence type="ECO:0000256" key="5">
    <source>
        <dbReference type="ARBA" id="ARBA00022475"/>
    </source>
</evidence>
<keyword evidence="8" id="KW-1133">Transmembrane helix</keyword>
<keyword evidence="10" id="KW-0472">Membrane</keyword>
<dbReference type="Proteomes" id="UP001158067">
    <property type="component" value="Unassembled WGS sequence"/>
</dbReference>
<dbReference type="EMBL" id="FXUG01000007">
    <property type="protein sequence ID" value="SMP62208.1"/>
    <property type="molecule type" value="Genomic_DNA"/>
</dbReference>
<feature type="compositionally biased region" description="Low complexity" evidence="11">
    <location>
        <begin position="80"/>
        <end position="90"/>
    </location>
</feature>
<evidence type="ECO:0000256" key="11">
    <source>
        <dbReference type="SAM" id="MobiDB-lite"/>
    </source>
</evidence>